<reference evidence="1 2" key="1">
    <citation type="journal article" date="2021" name="Nat. Commun.">
        <title>Genetic determinants of endophytism in the Arabidopsis root mycobiome.</title>
        <authorList>
            <person name="Mesny F."/>
            <person name="Miyauchi S."/>
            <person name="Thiergart T."/>
            <person name="Pickel B."/>
            <person name="Atanasova L."/>
            <person name="Karlsson M."/>
            <person name="Huettel B."/>
            <person name="Barry K.W."/>
            <person name="Haridas S."/>
            <person name="Chen C."/>
            <person name="Bauer D."/>
            <person name="Andreopoulos W."/>
            <person name="Pangilinan J."/>
            <person name="LaButti K."/>
            <person name="Riley R."/>
            <person name="Lipzen A."/>
            <person name="Clum A."/>
            <person name="Drula E."/>
            <person name="Henrissat B."/>
            <person name="Kohler A."/>
            <person name="Grigoriev I.V."/>
            <person name="Martin F.M."/>
            <person name="Hacquard S."/>
        </authorList>
    </citation>
    <scope>NUCLEOTIDE SEQUENCE [LARGE SCALE GENOMIC DNA]</scope>
    <source>
        <strain evidence="1 2">MPI-SDFR-AT-0079</strain>
    </source>
</reference>
<dbReference type="EMBL" id="JAGIZQ010000006">
    <property type="protein sequence ID" value="KAH6622566.1"/>
    <property type="molecule type" value="Genomic_DNA"/>
</dbReference>
<accession>A0ACB7P1P3</accession>
<comment type="caution">
    <text evidence="1">The sequence shown here is derived from an EMBL/GenBank/DDBJ whole genome shotgun (WGS) entry which is preliminary data.</text>
</comment>
<gene>
    <name evidence="1" type="ORF">F5144DRAFT_333569</name>
</gene>
<dbReference type="Proteomes" id="UP000724584">
    <property type="component" value="Unassembled WGS sequence"/>
</dbReference>
<sequence length="417" mass="44873">MEFKPNDASITSESAPLIEPVDCENDRDLFMVPLKRPSPRLPPSRYRNVKARTPPRSPVALSPRSNLQKSPQPVSQLAGSPYIGSPMSGHTVKKPDSPPMFTSPLMSPESGGGLMSPQESGVLGIDGILNANMATPGSLIYNSPPMSQGRNTKVGSSPVMSTEAGSAHQSPEMPSSSKENTTSASRSTGDKPNTSTKASSVYDSPPAIVENKPEGDHPTDAQQEATAPPAIPPLSAARNTTSTSAKQARNLGLALHLSPNPNNNTTTNPTTINPALLTIPNPKSPHSPRTPGNATNPNPSANNTPWLVPDSPLERLSQLRATPDSAYDRARQMEVRRSEWKHVVYRFPVKGAEHWVIDADLTESSHARLADVARRSSEGFEWNGDYELANIYRVLAVAHTRVMEEMRGERRGVRAAA</sequence>
<keyword evidence="2" id="KW-1185">Reference proteome</keyword>
<evidence type="ECO:0000313" key="2">
    <source>
        <dbReference type="Proteomes" id="UP000724584"/>
    </source>
</evidence>
<evidence type="ECO:0000313" key="1">
    <source>
        <dbReference type="EMBL" id="KAH6622566.1"/>
    </source>
</evidence>
<proteinExistence type="predicted"/>
<protein>
    <submittedName>
        <fullName evidence="1">Uncharacterized protein</fullName>
    </submittedName>
</protein>
<organism evidence="1 2">
    <name type="scientific">Chaetomium tenue</name>
    <dbReference type="NCBI Taxonomy" id="1854479"/>
    <lineage>
        <taxon>Eukaryota</taxon>
        <taxon>Fungi</taxon>
        <taxon>Dikarya</taxon>
        <taxon>Ascomycota</taxon>
        <taxon>Pezizomycotina</taxon>
        <taxon>Sordariomycetes</taxon>
        <taxon>Sordariomycetidae</taxon>
        <taxon>Sordariales</taxon>
        <taxon>Chaetomiaceae</taxon>
        <taxon>Chaetomium</taxon>
    </lineage>
</organism>
<name>A0ACB7P1P3_9PEZI</name>